<name>A0A9D4IZ79_DREPO</name>
<evidence type="ECO:0000313" key="2">
    <source>
        <dbReference type="Proteomes" id="UP000828390"/>
    </source>
</evidence>
<dbReference type="EMBL" id="JAIWYP010000008">
    <property type="protein sequence ID" value="KAH3789783.1"/>
    <property type="molecule type" value="Genomic_DNA"/>
</dbReference>
<accession>A0A9D4IZ79</accession>
<reference evidence="1" key="1">
    <citation type="journal article" date="2019" name="bioRxiv">
        <title>The Genome of the Zebra Mussel, Dreissena polymorpha: A Resource for Invasive Species Research.</title>
        <authorList>
            <person name="McCartney M.A."/>
            <person name="Auch B."/>
            <person name="Kono T."/>
            <person name="Mallez S."/>
            <person name="Zhang Y."/>
            <person name="Obille A."/>
            <person name="Becker A."/>
            <person name="Abrahante J.E."/>
            <person name="Garbe J."/>
            <person name="Badalamenti J.P."/>
            <person name="Herman A."/>
            <person name="Mangelson H."/>
            <person name="Liachko I."/>
            <person name="Sullivan S."/>
            <person name="Sone E.D."/>
            <person name="Koren S."/>
            <person name="Silverstein K.A.T."/>
            <person name="Beckman K.B."/>
            <person name="Gohl D.M."/>
        </authorList>
    </citation>
    <scope>NUCLEOTIDE SEQUENCE</scope>
    <source>
        <strain evidence="1">Duluth1</strain>
        <tissue evidence="1">Whole animal</tissue>
    </source>
</reference>
<comment type="caution">
    <text evidence="1">The sequence shown here is derived from an EMBL/GenBank/DDBJ whole genome shotgun (WGS) entry which is preliminary data.</text>
</comment>
<protein>
    <submittedName>
        <fullName evidence="1">Uncharacterized protein</fullName>
    </submittedName>
</protein>
<keyword evidence="2" id="KW-1185">Reference proteome</keyword>
<evidence type="ECO:0000313" key="1">
    <source>
        <dbReference type="EMBL" id="KAH3789783.1"/>
    </source>
</evidence>
<dbReference type="AlphaFoldDB" id="A0A9D4IZ79"/>
<organism evidence="1 2">
    <name type="scientific">Dreissena polymorpha</name>
    <name type="common">Zebra mussel</name>
    <name type="synonym">Mytilus polymorpha</name>
    <dbReference type="NCBI Taxonomy" id="45954"/>
    <lineage>
        <taxon>Eukaryota</taxon>
        <taxon>Metazoa</taxon>
        <taxon>Spiralia</taxon>
        <taxon>Lophotrochozoa</taxon>
        <taxon>Mollusca</taxon>
        <taxon>Bivalvia</taxon>
        <taxon>Autobranchia</taxon>
        <taxon>Heteroconchia</taxon>
        <taxon>Euheterodonta</taxon>
        <taxon>Imparidentia</taxon>
        <taxon>Neoheterodontei</taxon>
        <taxon>Myida</taxon>
        <taxon>Dreissenoidea</taxon>
        <taxon>Dreissenidae</taxon>
        <taxon>Dreissena</taxon>
    </lineage>
</organism>
<sequence length="58" mass="6684">MIADIGWQSLKEKRQAAKVTVMYRIINHLIDIPSDPYLSLIISSTRGSIIRYIFPHGR</sequence>
<gene>
    <name evidence="1" type="ORF">DPMN_167971</name>
</gene>
<reference evidence="1" key="2">
    <citation type="submission" date="2020-11" db="EMBL/GenBank/DDBJ databases">
        <authorList>
            <person name="McCartney M.A."/>
            <person name="Auch B."/>
            <person name="Kono T."/>
            <person name="Mallez S."/>
            <person name="Becker A."/>
            <person name="Gohl D.M."/>
            <person name="Silverstein K.A.T."/>
            <person name="Koren S."/>
            <person name="Bechman K.B."/>
            <person name="Herman A."/>
            <person name="Abrahante J.E."/>
            <person name="Garbe J."/>
        </authorList>
    </citation>
    <scope>NUCLEOTIDE SEQUENCE</scope>
    <source>
        <strain evidence="1">Duluth1</strain>
        <tissue evidence="1">Whole animal</tissue>
    </source>
</reference>
<dbReference type="Proteomes" id="UP000828390">
    <property type="component" value="Unassembled WGS sequence"/>
</dbReference>
<proteinExistence type="predicted"/>